<dbReference type="AlphaFoldDB" id="A0A3S0A168"/>
<protein>
    <recommendedName>
        <fullName evidence="4">DUF4175 domain-containing protein</fullName>
    </recommendedName>
</protein>
<proteinExistence type="predicted"/>
<organism evidence="2 3">
    <name type="scientific">Aquibium carbonis</name>
    <dbReference type="NCBI Taxonomy" id="2495581"/>
    <lineage>
        <taxon>Bacteria</taxon>
        <taxon>Pseudomonadati</taxon>
        <taxon>Pseudomonadota</taxon>
        <taxon>Alphaproteobacteria</taxon>
        <taxon>Hyphomicrobiales</taxon>
        <taxon>Phyllobacteriaceae</taxon>
        <taxon>Aquibium</taxon>
    </lineage>
</organism>
<feature type="transmembrane region" description="Helical" evidence="1">
    <location>
        <begin position="77"/>
        <end position="95"/>
    </location>
</feature>
<keyword evidence="1" id="KW-1133">Transmembrane helix</keyword>
<comment type="caution">
    <text evidence="2">The sequence shown here is derived from an EMBL/GenBank/DDBJ whole genome shotgun (WGS) entry which is preliminary data.</text>
</comment>
<feature type="transmembrane region" description="Helical" evidence="1">
    <location>
        <begin position="46"/>
        <end position="70"/>
    </location>
</feature>
<keyword evidence="1" id="KW-0472">Membrane</keyword>
<keyword evidence="1" id="KW-0812">Transmembrane</keyword>
<feature type="transmembrane region" description="Helical" evidence="1">
    <location>
        <begin position="107"/>
        <end position="128"/>
    </location>
</feature>
<sequence length="138" mass="14104">MTLILLAVSFTIALTMIAWHFAIYALPFMVGLAAFRYVHATDASVLMSMLAALGAAGLSVLVAAAILAFVRAPLLRLPVVAVFAAPAALAGYMLVYGVAHNVIESTVALNLLSGTGGLVVGIAAMMNINGASAAFSPR</sequence>
<gene>
    <name evidence="2" type="ORF">EJC49_09725</name>
</gene>
<dbReference type="Proteomes" id="UP000278398">
    <property type="component" value="Unassembled WGS sequence"/>
</dbReference>
<evidence type="ECO:0000313" key="2">
    <source>
        <dbReference type="EMBL" id="RST86552.1"/>
    </source>
</evidence>
<evidence type="ECO:0000256" key="1">
    <source>
        <dbReference type="SAM" id="Phobius"/>
    </source>
</evidence>
<dbReference type="RefSeq" id="WP_126699725.1">
    <property type="nucleotide sequence ID" value="NZ_RWKW01000034.1"/>
</dbReference>
<evidence type="ECO:0008006" key="4">
    <source>
        <dbReference type="Google" id="ProtNLM"/>
    </source>
</evidence>
<dbReference type="OrthoDB" id="7778592at2"/>
<evidence type="ECO:0000313" key="3">
    <source>
        <dbReference type="Proteomes" id="UP000278398"/>
    </source>
</evidence>
<accession>A0A3S0A168</accession>
<name>A0A3S0A168_9HYPH</name>
<keyword evidence="3" id="KW-1185">Reference proteome</keyword>
<reference evidence="2 3" key="1">
    <citation type="submission" date="2018-12" db="EMBL/GenBank/DDBJ databases">
        <title>Mesorhizobium carbonis sp. nov., isolated from coal mine water.</title>
        <authorList>
            <person name="Xin W."/>
            <person name="Xu Z."/>
            <person name="Xiang F."/>
            <person name="Zhang J."/>
            <person name="Xi L."/>
            <person name="Liu J."/>
        </authorList>
    </citation>
    <scope>NUCLEOTIDE SEQUENCE [LARGE SCALE GENOMIC DNA]</scope>
    <source>
        <strain evidence="2 3">B2.3</strain>
    </source>
</reference>
<dbReference type="EMBL" id="RWKW01000034">
    <property type="protein sequence ID" value="RST86552.1"/>
    <property type="molecule type" value="Genomic_DNA"/>
</dbReference>